<keyword evidence="1" id="KW-0175">Coiled coil</keyword>
<feature type="compositionally biased region" description="Polar residues" evidence="2">
    <location>
        <begin position="79"/>
        <end position="91"/>
    </location>
</feature>
<gene>
    <name evidence="3" type="ORF">A9K55_000067</name>
</gene>
<dbReference type="OrthoDB" id="5377009at2759"/>
<evidence type="ECO:0000313" key="4">
    <source>
        <dbReference type="Proteomes" id="UP000323067"/>
    </source>
</evidence>
<name>A0A2H4SVT6_CORMI</name>
<dbReference type="AlphaFoldDB" id="A0A2H4SVT6"/>
<feature type="compositionally biased region" description="Polar residues" evidence="2">
    <location>
        <begin position="113"/>
        <end position="128"/>
    </location>
</feature>
<dbReference type="VEuPathDB" id="FungiDB:A9K55_000067"/>
<dbReference type="VEuPathDB" id="FungiDB:CCM_07370"/>
<feature type="region of interest" description="Disordered" evidence="2">
    <location>
        <begin position="161"/>
        <end position="186"/>
    </location>
</feature>
<feature type="compositionally biased region" description="Basic and acidic residues" evidence="2">
    <location>
        <begin position="10"/>
        <end position="24"/>
    </location>
</feature>
<feature type="region of interest" description="Disordered" evidence="2">
    <location>
        <begin position="401"/>
        <end position="421"/>
    </location>
</feature>
<organism evidence="3 4">
    <name type="scientific">Cordyceps militaris</name>
    <name type="common">Caterpillar fungus</name>
    <name type="synonym">Clavaria militaris</name>
    <dbReference type="NCBI Taxonomy" id="73501"/>
    <lineage>
        <taxon>Eukaryota</taxon>
        <taxon>Fungi</taxon>
        <taxon>Dikarya</taxon>
        <taxon>Ascomycota</taxon>
        <taxon>Pezizomycotina</taxon>
        <taxon>Sordariomycetes</taxon>
        <taxon>Hypocreomycetidae</taxon>
        <taxon>Hypocreales</taxon>
        <taxon>Cordycipitaceae</taxon>
        <taxon>Cordyceps</taxon>
    </lineage>
</organism>
<feature type="region of interest" description="Disordered" evidence="2">
    <location>
        <begin position="338"/>
        <end position="377"/>
    </location>
</feature>
<protein>
    <submittedName>
        <fullName evidence="3">Uncharacterized protein</fullName>
    </submittedName>
</protein>
<feature type="region of interest" description="Disordered" evidence="2">
    <location>
        <begin position="1"/>
        <end position="135"/>
    </location>
</feature>
<evidence type="ECO:0000256" key="2">
    <source>
        <dbReference type="SAM" id="MobiDB-lite"/>
    </source>
</evidence>
<feature type="coiled-coil region" evidence="1">
    <location>
        <begin position="265"/>
        <end position="306"/>
    </location>
</feature>
<proteinExistence type="predicted"/>
<reference evidence="3 4" key="1">
    <citation type="journal article" date="2017" name="BMC Genomics">
        <title>Chromosome level assembly and secondary metabolite potential of the parasitic fungus Cordyceps militaris.</title>
        <authorList>
            <person name="Kramer G.J."/>
            <person name="Nodwell J.R."/>
        </authorList>
    </citation>
    <scope>NUCLEOTIDE SEQUENCE [LARGE SCALE GENOMIC DNA]</scope>
    <source>
        <strain evidence="3 4">ATCC 34164</strain>
    </source>
</reference>
<evidence type="ECO:0000313" key="3">
    <source>
        <dbReference type="EMBL" id="ATY67214.1"/>
    </source>
</evidence>
<sequence>MAGIAVTAFAHDDTPVIKGHEQPRNGRMTDLQHTPADSSGPVLSSSSPSPSTAQLQPNETAFIIHEQRLCTPHRRQTYTRRPTNLTDSSAPKSLVGTPRAAPRARQGSHDTLESTPNNTTAAAWSSLRTPEPSSPWQESTWSHYAGRLRNISPLQSSTVYTTPARARATRESSPANSFRPRTPSTPGASTLSFLAAKMAALAALASPATPGNGNGCGDELIDLDIEAALFPDGATHDDENGDEAAAYRSLQANAIGLLQRFQTTYQSQTIAFRTLRAEKEALEDEKSEAETRARHAKLQLDEVASRAAEKGAAMQAYIDELRRENKALLQEVNAPSTISEDLGAEEDQSKKRWRRSGDTFKTEPGSDTDGESVANVSIFSRSRSPTIATTISEMGPFETVPRTRSSITTTGPSHTITPQKPPQQMTAFRKLMKGISGEDSVRTVAACSNCQGQDASVAWDTAGLMRDENRGLKMRVTELESALEGALDIVNGLEL</sequence>
<feature type="compositionally biased region" description="Basic and acidic residues" evidence="2">
    <location>
        <begin position="347"/>
        <end position="361"/>
    </location>
</feature>
<dbReference type="Proteomes" id="UP000323067">
    <property type="component" value="Chromosome i"/>
</dbReference>
<dbReference type="EMBL" id="CP023328">
    <property type="protein sequence ID" value="ATY67214.1"/>
    <property type="molecule type" value="Genomic_DNA"/>
</dbReference>
<feature type="compositionally biased region" description="Polar residues" evidence="2">
    <location>
        <begin position="402"/>
        <end position="421"/>
    </location>
</feature>
<evidence type="ECO:0000256" key="1">
    <source>
        <dbReference type="SAM" id="Coils"/>
    </source>
</evidence>
<feature type="compositionally biased region" description="Low complexity" evidence="2">
    <location>
        <begin position="38"/>
        <end position="51"/>
    </location>
</feature>
<accession>A0A2H4SVT6</accession>